<keyword evidence="3" id="KW-0732">Signal</keyword>
<protein>
    <submittedName>
        <fullName evidence="4">TPR repeat</fullName>
    </submittedName>
</protein>
<dbReference type="Proteomes" id="UP000035057">
    <property type="component" value="Unassembled WGS sequence"/>
</dbReference>
<feature type="chain" id="PRO_5001680252" evidence="3">
    <location>
        <begin position="23"/>
        <end position="194"/>
    </location>
</feature>
<feature type="compositionally biased region" description="Low complexity" evidence="2">
    <location>
        <begin position="72"/>
        <end position="81"/>
    </location>
</feature>
<dbReference type="PATRIC" id="fig|1137280.3.peg.3323"/>
<evidence type="ECO:0000256" key="3">
    <source>
        <dbReference type="SAM" id="SignalP"/>
    </source>
</evidence>
<keyword evidence="1" id="KW-0802">TPR repeat</keyword>
<evidence type="ECO:0000313" key="4">
    <source>
        <dbReference type="EMBL" id="KEF30329.1"/>
    </source>
</evidence>
<dbReference type="SUPFAM" id="SSF48452">
    <property type="entry name" value="TPR-like"/>
    <property type="match status" value="1"/>
</dbReference>
<dbReference type="EMBL" id="ANIE01000009">
    <property type="protein sequence ID" value="KEF30329.1"/>
    <property type="molecule type" value="Genomic_DNA"/>
</dbReference>
<accession>A0A072MY16</accession>
<feature type="repeat" description="TPR" evidence="1">
    <location>
        <begin position="93"/>
        <end position="126"/>
    </location>
</feature>
<feature type="region of interest" description="Disordered" evidence="2">
    <location>
        <begin position="33"/>
        <end position="87"/>
    </location>
</feature>
<dbReference type="InterPro" id="IPR019734">
    <property type="entry name" value="TPR_rpt"/>
</dbReference>
<organism evidence="4 5">
    <name type="scientific">Marinobacter nitratireducens</name>
    <dbReference type="NCBI Taxonomy" id="1137280"/>
    <lineage>
        <taxon>Bacteria</taxon>
        <taxon>Pseudomonadati</taxon>
        <taxon>Pseudomonadota</taxon>
        <taxon>Gammaproteobacteria</taxon>
        <taxon>Pseudomonadales</taxon>
        <taxon>Marinobacteraceae</taxon>
        <taxon>Marinobacter</taxon>
    </lineage>
</organism>
<dbReference type="Pfam" id="PF14559">
    <property type="entry name" value="TPR_19"/>
    <property type="match status" value="1"/>
</dbReference>
<sequence length="194" mass="20405">MKYRVIGLAGTFSALLILSGCASSPGGIYVPIGGERRAPAPPPPSTSTEPTGSDEAPVWRKSEIPDEPEPSPEAGESASPSYRDSGESLSPAALSLVREAESYLRQGNTSAAIAHLERAQRIAPRSAEVYFKLSEAYVASDRLGAAEQFTLKGLSVAGSDTHLQRSGWRLLADIRRARGNIAGADQAEARASAL</sequence>
<evidence type="ECO:0000256" key="2">
    <source>
        <dbReference type="SAM" id="MobiDB-lite"/>
    </source>
</evidence>
<evidence type="ECO:0000313" key="5">
    <source>
        <dbReference type="Proteomes" id="UP000035057"/>
    </source>
</evidence>
<dbReference type="PROSITE" id="PS51257">
    <property type="entry name" value="PROKAR_LIPOPROTEIN"/>
    <property type="match status" value="1"/>
</dbReference>
<evidence type="ECO:0000256" key="1">
    <source>
        <dbReference type="PROSITE-ProRule" id="PRU00339"/>
    </source>
</evidence>
<dbReference type="InterPro" id="IPR011990">
    <property type="entry name" value="TPR-like_helical_dom_sf"/>
</dbReference>
<name>A0A072MY16_9GAMM</name>
<dbReference type="PROSITE" id="PS50005">
    <property type="entry name" value="TPR"/>
    <property type="match status" value="1"/>
</dbReference>
<dbReference type="STRING" id="1137280.D777_03505"/>
<comment type="caution">
    <text evidence="4">The sequence shown here is derived from an EMBL/GenBank/DDBJ whole genome shotgun (WGS) entry which is preliminary data.</text>
</comment>
<dbReference type="SMART" id="SM00028">
    <property type="entry name" value="TPR"/>
    <property type="match status" value="2"/>
</dbReference>
<gene>
    <name evidence="4" type="ORF">D777_03505</name>
</gene>
<reference evidence="4 5" key="1">
    <citation type="submission" date="2012-12" db="EMBL/GenBank/DDBJ databases">
        <title>Genome assembly of Marinobacter sp. AK21.</title>
        <authorList>
            <person name="Khatri I."/>
            <person name="Kumar R."/>
            <person name="Vaidya B."/>
            <person name="Subramanian S."/>
            <person name="Pinnaka A."/>
        </authorList>
    </citation>
    <scope>NUCLEOTIDE SEQUENCE [LARGE SCALE GENOMIC DNA]</scope>
    <source>
        <strain evidence="4 5">AK21</strain>
    </source>
</reference>
<keyword evidence="5" id="KW-1185">Reference proteome</keyword>
<proteinExistence type="predicted"/>
<feature type="signal peptide" evidence="3">
    <location>
        <begin position="1"/>
        <end position="22"/>
    </location>
</feature>
<dbReference type="RefSeq" id="WP_036134356.1">
    <property type="nucleotide sequence ID" value="NZ_ANIE01000009.1"/>
</dbReference>
<dbReference type="Gene3D" id="1.25.40.10">
    <property type="entry name" value="Tetratricopeptide repeat domain"/>
    <property type="match status" value="1"/>
</dbReference>
<dbReference type="OrthoDB" id="6196966at2"/>
<dbReference type="AlphaFoldDB" id="A0A072MY16"/>